<feature type="transmembrane region" description="Helical" evidence="7">
    <location>
        <begin position="444"/>
        <end position="463"/>
    </location>
</feature>
<dbReference type="EMBL" id="NIVC01003816">
    <property type="protein sequence ID" value="PAA49676.1"/>
    <property type="molecule type" value="Genomic_DNA"/>
</dbReference>
<dbReference type="InterPro" id="IPR012496">
    <property type="entry name" value="TMC_dom"/>
</dbReference>
<feature type="transmembrane region" description="Helical" evidence="7">
    <location>
        <begin position="264"/>
        <end position="284"/>
    </location>
</feature>
<dbReference type="GO" id="GO:0005886">
    <property type="term" value="C:plasma membrane"/>
    <property type="evidence" value="ECO:0007669"/>
    <property type="project" value="InterPro"/>
</dbReference>
<feature type="transmembrane region" description="Helical" evidence="7">
    <location>
        <begin position="615"/>
        <end position="637"/>
    </location>
</feature>
<comment type="similarity">
    <text evidence="2">Belongs to the TMC family.</text>
</comment>
<feature type="domain" description="TMC" evidence="8">
    <location>
        <begin position="500"/>
        <end position="602"/>
    </location>
</feature>
<evidence type="ECO:0000313" key="10">
    <source>
        <dbReference type="Proteomes" id="UP000215902"/>
    </source>
</evidence>
<feature type="region of interest" description="Disordered" evidence="6">
    <location>
        <begin position="60"/>
        <end position="92"/>
    </location>
</feature>
<feature type="compositionally biased region" description="Low complexity" evidence="6">
    <location>
        <begin position="63"/>
        <end position="83"/>
    </location>
</feature>
<name>A0A267DKI9_9PLAT</name>
<proteinExistence type="inferred from homology"/>
<evidence type="ECO:0000256" key="2">
    <source>
        <dbReference type="ARBA" id="ARBA00006510"/>
    </source>
</evidence>
<evidence type="ECO:0000256" key="6">
    <source>
        <dbReference type="SAM" id="MobiDB-lite"/>
    </source>
</evidence>
<gene>
    <name evidence="9" type="ORF">BOX15_Mlig003460g2</name>
</gene>
<organism evidence="9 10">
    <name type="scientific">Macrostomum lignano</name>
    <dbReference type="NCBI Taxonomy" id="282301"/>
    <lineage>
        <taxon>Eukaryota</taxon>
        <taxon>Metazoa</taxon>
        <taxon>Spiralia</taxon>
        <taxon>Lophotrochozoa</taxon>
        <taxon>Platyhelminthes</taxon>
        <taxon>Rhabditophora</taxon>
        <taxon>Macrostomorpha</taxon>
        <taxon>Macrostomida</taxon>
        <taxon>Macrostomidae</taxon>
        <taxon>Macrostomum</taxon>
    </lineage>
</organism>
<keyword evidence="5 7" id="KW-0472">Membrane</keyword>
<dbReference type="PANTHER" id="PTHR23302">
    <property type="entry name" value="TRANSMEMBRANE CHANNEL-RELATED"/>
    <property type="match status" value="1"/>
</dbReference>
<reference evidence="9 10" key="1">
    <citation type="submission" date="2017-06" db="EMBL/GenBank/DDBJ databases">
        <title>A platform for efficient transgenesis in Macrostomum lignano, a flatworm model organism for stem cell research.</title>
        <authorList>
            <person name="Berezikov E."/>
        </authorList>
    </citation>
    <scope>NUCLEOTIDE SEQUENCE [LARGE SCALE GENOMIC DNA]</scope>
    <source>
        <strain evidence="9">DV1</strain>
        <tissue evidence="9">Whole organism</tissue>
    </source>
</reference>
<dbReference type="Pfam" id="PF07810">
    <property type="entry name" value="TMC"/>
    <property type="match status" value="1"/>
</dbReference>
<evidence type="ECO:0000256" key="5">
    <source>
        <dbReference type="ARBA" id="ARBA00023136"/>
    </source>
</evidence>
<dbReference type="AlphaFoldDB" id="A0A267DKI9"/>
<evidence type="ECO:0000313" key="9">
    <source>
        <dbReference type="EMBL" id="PAA49676.1"/>
    </source>
</evidence>
<feature type="transmembrane region" description="Helical" evidence="7">
    <location>
        <begin position="401"/>
        <end position="423"/>
    </location>
</feature>
<feature type="transmembrane region" description="Helical" evidence="7">
    <location>
        <begin position="359"/>
        <end position="381"/>
    </location>
</feature>
<feature type="transmembrane region" description="Helical" evidence="7">
    <location>
        <begin position="512"/>
        <end position="531"/>
    </location>
</feature>
<feature type="transmembrane region" description="Helical" evidence="7">
    <location>
        <begin position="552"/>
        <end position="570"/>
    </location>
</feature>
<evidence type="ECO:0000256" key="3">
    <source>
        <dbReference type="ARBA" id="ARBA00022692"/>
    </source>
</evidence>
<evidence type="ECO:0000256" key="1">
    <source>
        <dbReference type="ARBA" id="ARBA00004141"/>
    </source>
</evidence>
<comment type="caution">
    <text evidence="9">The sequence shown here is derived from an EMBL/GenBank/DDBJ whole genome shotgun (WGS) entry which is preliminary data.</text>
</comment>
<evidence type="ECO:0000256" key="7">
    <source>
        <dbReference type="SAM" id="Phobius"/>
    </source>
</evidence>
<sequence length="741" mass="82362">LTVIRFESAMASNIEAIPLDDIGSLIVQPSGGMQVVRNLPSSKMHWLSVESLSDRVRNLRTESASQSSLNAAAASPTAGAAESSNDEGLGDASIGATEQQTYMTAYRGSALKASRKRQAVRAQRLQAQEDETGQQKPLTQRTNCAFKLVRSIYHGLVRAYDLVTGFGSAIDDSVAADYGTGVGAFFTIYRQLAMATVLSAMSIFFFLVFPQLRPKGFGRSAYAVNNATLADAVLGRDIRPQSLLYYGAYSNKTLDGSGYDLKNAYFFTGLGFLIFNLICVAKMLTTAVQDHYVESSGELRGSSLIATVFSAWDFSMRRPRAVVQRRSAIATTFKETAVQIGKHQRQTGFSDRASSLLQLLVINVVSLLLIVVACLLLIIMFREYIYLEAQEHLSASNLLPSSGTFFASIIIGYHGFLCCLRVLSMMERHTDLHYNVTYPLVRSGLFTLATVASLAFVLHAFIFCHSSEAESDSNYFTCRVLGHSQLHDGWSVTSEANEFCWESWMAAQLYRLNFYDFFAALVSSFLLEVLPKLLSLLPLPALQRSIKLNIDISYNAACLTFSAALLWLGAFFSPPLAVFGALKILTLFFYKWLILQLCFRPSLAGMGKLLTARTITTFLFLTSLVPGLFLSFLIYSLPLSPVCGPFRNDGLLKDAYFDQSNLVGFVRYVTTGTPQVLLLCLFLTMLVRVRSVAMGKEDAIRALKRYIVLENSECVRLNKQINARLRRHAERMTRNQRRQYY</sequence>
<dbReference type="GO" id="GO:0008381">
    <property type="term" value="F:mechanosensitive monoatomic ion channel activity"/>
    <property type="evidence" value="ECO:0007669"/>
    <property type="project" value="TreeGrafter"/>
</dbReference>
<evidence type="ECO:0000256" key="4">
    <source>
        <dbReference type="ARBA" id="ARBA00022989"/>
    </source>
</evidence>
<keyword evidence="4 7" id="KW-1133">Transmembrane helix</keyword>
<dbReference type="PANTHER" id="PTHR23302:SF43">
    <property type="entry name" value="TMC DOMAIN-CONTAINING PROTEIN"/>
    <property type="match status" value="1"/>
</dbReference>
<evidence type="ECO:0000259" key="8">
    <source>
        <dbReference type="Pfam" id="PF07810"/>
    </source>
</evidence>
<dbReference type="Proteomes" id="UP000215902">
    <property type="component" value="Unassembled WGS sequence"/>
</dbReference>
<feature type="transmembrane region" description="Helical" evidence="7">
    <location>
        <begin position="665"/>
        <end position="687"/>
    </location>
</feature>
<accession>A0A267DKI9</accession>
<dbReference type="OrthoDB" id="5831905at2759"/>
<dbReference type="InterPro" id="IPR038900">
    <property type="entry name" value="TMC"/>
</dbReference>
<keyword evidence="10" id="KW-1185">Reference proteome</keyword>
<feature type="transmembrane region" description="Helical" evidence="7">
    <location>
        <begin position="192"/>
        <end position="209"/>
    </location>
</feature>
<comment type="subcellular location">
    <subcellularLocation>
        <location evidence="1">Membrane</location>
        <topology evidence="1">Multi-pass membrane protein</topology>
    </subcellularLocation>
</comment>
<dbReference type="STRING" id="282301.A0A267DKI9"/>
<feature type="non-terminal residue" evidence="9">
    <location>
        <position position="1"/>
    </location>
</feature>
<keyword evidence="3 7" id="KW-0812">Transmembrane</keyword>
<feature type="transmembrane region" description="Helical" evidence="7">
    <location>
        <begin position="576"/>
        <end position="594"/>
    </location>
</feature>
<protein>
    <recommendedName>
        <fullName evidence="8">TMC domain-containing protein</fullName>
    </recommendedName>
</protein>